<dbReference type="RefSeq" id="WP_185424300.1">
    <property type="nucleotide sequence ID" value="NZ_JAARRL010000002.1"/>
</dbReference>
<comment type="caution">
    <text evidence="1">The sequence shown here is derived from an EMBL/GenBank/DDBJ whole genome shotgun (WGS) entry which is preliminary data.</text>
</comment>
<dbReference type="EMBL" id="JAARRL010000002">
    <property type="protein sequence ID" value="MBC1499383.1"/>
    <property type="molecule type" value="Genomic_DNA"/>
</dbReference>
<gene>
    <name evidence="1" type="ORF">HB943_02120</name>
</gene>
<protein>
    <submittedName>
        <fullName evidence="1">Uncharacterized protein</fullName>
    </submittedName>
</protein>
<proteinExistence type="predicted"/>
<evidence type="ECO:0000313" key="1">
    <source>
        <dbReference type="EMBL" id="MBC1499383.1"/>
    </source>
</evidence>
<sequence length="89" mass="10538">MTQNEKDREIMDTALEFVFSMGLEGLELDERISDAVLLANRLLTERENAEVIYRDSRAHSEFWTEDEIRGYKNHMKFTKGVWIPDREAE</sequence>
<dbReference type="Proteomes" id="UP000564536">
    <property type="component" value="Unassembled WGS sequence"/>
</dbReference>
<reference evidence="1 2" key="1">
    <citation type="submission" date="2020-03" db="EMBL/GenBank/DDBJ databases">
        <title>Soil Listeria distribution.</title>
        <authorList>
            <person name="Liao J."/>
            <person name="Wiedmann M."/>
        </authorList>
    </citation>
    <scope>NUCLEOTIDE SEQUENCE [LARGE SCALE GENOMIC DNA]</scope>
    <source>
        <strain evidence="1 2">FSL L7-1523</strain>
    </source>
</reference>
<accession>A0A841Z4Q9</accession>
<dbReference type="AlphaFoldDB" id="A0A841Z4Q9"/>
<name>A0A841Z4Q9_9LIST</name>
<organism evidence="1 2">
    <name type="scientific">Listeria weihenstephanensis</name>
    <dbReference type="NCBI Taxonomy" id="1006155"/>
    <lineage>
        <taxon>Bacteria</taxon>
        <taxon>Bacillati</taxon>
        <taxon>Bacillota</taxon>
        <taxon>Bacilli</taxon>
        <taxon>Bacillales</taxon>
        <taxon>Listeriaceae</taxon>
        <taxon>Listeria</taxon>
    </lineage>
</organism>
<evidence type="ECO:0000313" key="2">
    <source>
        <dbReference type="Proteomes" id="UP000564536"/>
    </source>
</evidence>